<evidence type="ECO:0000313" key="3">
    <source>
        <dbReference type="Proteomes" id="UP000281406"/>
    </source>
</evidence>
<comment type="caution">
    <text evidence="2">The sequence shown here is derived from an EMBL/GenBank/DDBJ whole genome shotgun (WGS) entry which is preliminary data.</text>
</comment>
<name>A0A3N0YCR1_ANAGA</name>
<keyword evidence="1" id="KW-0732">Signal</keyword>
<protein>
    <recommendedName>
        <fullName evidence="4">Secreted protein</fullName>
    </recommendedName>
</protein>
<evidence type="ECO:0000256" key="1">
    <source>
        <dbReference type="SAM" id="SignalP"/>
    </source>
</evidence>
<feature type="chain" id="PRO_5018330823" description="Secreted protein" evidence="1">
    <location>
        <begin position="22"/>
        <end position="89"/>
    </location>
</feature>
<accession>A0A3N0YCR1</accession>
<dbReference type="AlphaFoldDB" id="A0A3N0YCR1"/>
<gene>
    <name evidence="2" type="ORF">DPX16_13541</name>
</gene>
<dbReference type="EMBL" id="RJVU01047928">
    <property type="protein sequence ID" value="ROL43610.1"/>
    <property type="molecule type" value="Genomic_DNA"/>
</dbReference>
<proteinExistence type="predicted"/>
<dbReference type="Proteomes" id="UP000281406">
    <property type="component" value="Unassembled WGS sequence"/>
</dbReference>
<organism evidence="2 3">
    <name type="scientific">Anabarilius grahami</name>
    <name type="common">Kanglang fish</name>
    <name type="synonym">Barilius grahami</name>
    <dbReference type="NCBI Taxonomy" id="495550"/>
    <lineage>
        <taxon>Eukaryota</taxon>
        <taxon>Metazoa</taxon>
        <taxon>Chordata</taxon>
        <taxon>Craniata</taxon>
        <taxon>Vertebrata</taxon>
        <taxon>Euteleostomi</taxon>
        <taxon>Actinopterygii</taxon>
        <taxon>Neopterygii</taxon>
        <taxon>Teleostei</taxon>
        <taxon>Ostariophysi</taxon>
        <taxon>Cypriniformes</taxon>
        <taxon>Xenocyprididae</taxon>
        <taxon>Xenocypridinae</taxon>
        <taxon>Xenocypridinae incertae sedis</taxon>
        <taxon>Anabarilius</taxon>
    </lineage>
</organism>
<evidence type="ECO:0000313" key="2">
    <source>
        <dbReference type="EMBL" id="ROL43610.1"/>
    </source>
</evidence>
<reference evidence="2 3" key="1">
    <citation type="submission" date="2018-10" db="EMBL/GenBank/DDBJ databases">
        <title>Genome assembly for a Yunnan-Guizhou Plateau 3E fish, Anabarilius grahami (Regan), and its evolutionary and genetic applications.</title>
        <authorList>
            <person name="Jiang W."/>
        </authorList>
    </citation>
    <scope>NUCLEOTIDE SEQUENCE [LARGE SCALE GENOMIC DNA]</scope>
    <source>
        <strain evidence="2">AG-KIZ</strain>
        <tissue evidence="2">Muscle</tissue>
    </source>
</reference>
<feature type="signal peptide" evidence="1">
    <location>
        <begin position="1"/>
        <end position="21"/>
    </location>
</feature>
<evidence type="ECO:0008006" key="4">
    <source>
        <dbReference type="Google" id="ProtNLM"/>
    </source>
</evidence>
<keyword evidence="3" id="KW-1185">Reference proteome</keyword>
<sequence length="89" mass="9726">MKPPANAMLVGICIAWSRCAAVSVWKSMHVCMLKAGVRHFLSVCARCGDIVNGEAVLCVRSWHAQNRSLAFENMLLAENSTAPAWPLLN</sequence>